<protein>
    <submittedName>
        <fullName evidence="1">Uncharacterized protein</fullName>
    </submittedName>
</protein>
<organism evidence="1">
    <name type="scientific">bioreactor metagenome</name>
    <dbReference type="NCBI Taxonomy" id="1076179"/>
    <lineage>
        <taxon>unclassified sequences</taxon>
        <taxon>metagenomes</taxon>
        <taxon>ecological metagenomes</taxon>
    </lineage>
</organism>
<reference evidence="1" key="1">
    <citation type="submission" date="2019-08" db="EMBL/GenBank/DDBJ databases">
        <authorList>
            <person name="Kucharzyk K."/>
            <person name="Murdoch R.W."/>
            <person name="Higgins S."/>
            <person name="Loffler F."/>
        </authorList>
    </citation>
    <scope>NUCLEOTIDE SEQUENCE</scope>
</reference>
<evidence type="ECO:0000313" key="1">
    <source>
        <dbReference type="EMBL" id="MPM73844.1"/>
    </source>
</evidence>
<proteinExistence type="predicted"/>
<gene>
    <name evidence="1" type="ORF">SDC9_120829</name>
</gene>
<comment type="caution">
    <text evidence="1">The sequence shown here is derived from an EMBL/GenBank/DDBJ whole genome shotgun (WGS) entry which is preliminary data.</text>
</comment>
<accession>A0A645CA89</accession>
<dbReference type="AlphaFoldDB" id="A0A645CA89"/>
<sequence length="59" mass="6538">MRIHRCQQRIPAHQAVCSGHHHVHLNAFHEEGDEHGLAVVVGGQQAGNRFGPQLLGDQR</sequence>
<name>A0A645CA89_9ZZZZ</name>
<dbReference type="EMBL" id="VSSQ01025606">
    <property type="protein sequence ID" value="MPM73844.1"/>
    <property type="molecule type" value="Genomic_DNA"/>
</dbReference>